<dbReference type="InterPro" id="IPR047197">
    <property type="entry name" value="THYN1-like_EVE"/>
</dbReference>
<dbReference type="AlphaFoldDB" id="A0A9W8JXS5"/>
<feature type="compositionally biased region" description="Basic residues" evidence="3">
    <location>
        <begin position="248"/>
        <end position="257"/>
    </location>
</feature>
<name>A0A9W8JXS5_9AGAR</name>
<dbReference type="InterPro" id="IPR002740">
    <property type="entry name" value="EVE_domain"/>
</dbReference>
<feature type="compositionally biased region" description="Basic and acidic residues" evidence="3">
    <location>
        <begin position="234"/>
        <end position="247"/>
    </location>
</feature>
<feature type="region of interest" description="Disordered" evidence="3">
    <location>
        <begin position="222"/>
        <end position="307"/>
    </location>
</feature>
<organism evidence="5 6">
    <name type="scientific">Agrocybe chaxingu</name>
    <dbReference type="NCBI Taxonomy" id="84603"/>
    <lineage>
        <taxon>Eukaryota</taxon>
        <taxon>Fungi</taxon>
        <taxon>Dikarya</taxon>
        <taxon>Basidiomycota</taxon>
        <taxon>Agaricomycotina</taxon>
        <taxon>Agaricomycetes</taxon>
        <taxon>Agaricomycetidae</taxon>
        <taxon>Agaricales</taxon>
        <taxon>Agaricineae</taxon>
        <taxon>Strophariaceae</taxon>
        <taxon>Agrocybe</taxon>
    </lineage>
</organism>
<dbReference type="GO" id="GO:0005634">
    <property type="term" value="C:nucleus"/>
    <property type="evidence" value="ECO:0007669"/>
    <property type="project" value="UniProtKB-SubCell"/>
</dbReference>
<proteinExistence type="predicted"/>
<feature type="domain" description="EVE" evidence="4">
    <location>
        <begin position="93"/>
        <end position="209"/>
    </location>
</feature>
<dbReference type="SUPFAM" id="SSF88697">
    <property type="entry name" value="PUA domain-like"/>
    <property type="match status" value="1"/>
</dbReference>
<accession>A0A9W8JXS5</accession>
<dbReference type="Proteomes" id="UP001148786">
    <property type="component" value="Unassembled WGS sequence"/>
</dbReference>
<dbReference type="OrthoDB" id="41445at2759"/>
<reference evidence="5" key="1">
    <citation type="submission" date="2022-07" db="EMBL/GenBank/DDBJ databases">
        <title>Genome Sequence of Agrocybe chaxingu.</title>
        <authorList>
            <person name="Buettner E."/>
        </authorList>
    </citation>
    <scope>NUCLEOTIDE SEQUENCE</scope>
    <source>
        <strain evidence="5">MP-N11</strain>
    </source>
</reference>
<evidence type="ECO:0000259" key="4">
    <source>
        <dbReference type="Pfam" id="PF01878"/>
    </source>
</evidence>
<keyword evidence="2" id="KW-0539">Nucleus</keyword>
<protein>
    <recommendedName>
        <fullName evidence="4">EVE domain-containing protein</fullName>
    </recommendedName>
</protein>
<feature type="domain" description="EVE" evidence="4">
    <location>
        <begin position="18"/>
        <end position="82"/>
    </location>
</feature>
<keyword evidence="6" id="KW-1185">Reference proteome</keyword>
<dbReference type="Pfam" id="PF01878">
    <property type="entry name" value="EVE"/>
    <property type="match status" value="2"/>
</dbReference>
<dbReference type="EMBL" id="JANKHO010000767">
    <property type="protein sequence ID" value="KAJ3506435.1"/>
    <property type="molecule type" value="Genomic_DNA"/>
</dbReference>
<feature type="compositionally biased region" description="Acidic residues" evidence="3">
    <location>
        <begin position="260"/>
        <end position="276"/>
    </location>
</feature>
<evidence type="ECO:0000313" key="5">
    <source>
        <dbReference type="EMBL" id="KAJ3506435.1"/>
    </source>
</evidence>
<comment type="subcellular location">
    <subcellularLocation>
        <location evidence="1">Nucleus</location>
    </subcellularLocation>
</comment>
<dbReference type="PANTHER" id="PTHR14087">
    <property type="entry name" value="THYMOCYTE NUCLEAR PROTEIN 1"/>
    <property type="match status" value="1"/>
</dbReference>
<dbReference type="CDD" id="cd21133">
    <property type="entry name" value="EVE"/>
    <property type="match status" value="1"/>
</dbReference>
<dbReference type="InterPro" id="IPR052181">
    <property type="entry name" value="5hmC_binding"/>
</dbReference>
<evidence type="ECO:0000256" key="3">
    <source>
        <dbReference type="SAM" id="MobiDB-lite"/>
    </source>
</evidence>
<dbReference type="InterPro" id="IPR015947">
    <property type="entry name" value="PUA-like_sf"/>
</dbReference>
<comment type="caution">
    <text evidence="5">The sequence shown here is derived from an EMBL/GenBank/DDBJ whole genome shotgun (WGS) entry which is preliminary data.</text>
</comment>
<dbReference type="Gene3D" id="3.10.590.10">
    <property type="entry name" value="ph1033 like domains"/>
    <property type="match status" value="1"/>
</dbReference>
<evidence type="ECO:0000313" key="6">
    <source>
        <dbReference type="Proteomes" id="UP001148786"/>
    </source>
</evidence>
<dbReference type="PANTHER" id="PTHR14087:SF7">
    <property type="entry name" value="THYMOCYTE NUCLEAR PROTEIN 1"/>
    <property type="match status" value="1"/>
</dbReference>
<evidence type="ECO:0000256" key="1">
    <source>
        <dbReference type="ARBA" id="ARBA00004123"/>
    </source>
</evidence>
<gene>
    <name evidence="5" type="ORF">NLJ89_g6874</name>
</gene>
<evidence type="ECO:0000256" key="2">
    <source>
        <dbReference type="ARBA" id="ARBA00023242"/>
    </source>
</evidence>
<sequence>MNVFRRFVTTVMSTSKTKYWLLKAEPDSRIVKGKDVKFSVDDFEKVKTSPWEGVRNYEARNLMKEMKEEEQALFYHSNCKTPGRAVTKTYRAYQLTHNRCSRGIAAFAKVSKEAYPDYTAWDSSHPYFDPKSNKDDPKWFMVDLTFSTRAANFVPLALLRFLADQPSSQPPEDLAYLGEKGVKAIKTMDLVTRGRLSVQRVGEDGWEAIQLLAEKGGWEELDLKPKKKGPAKGKAKEKDAEDGSKTKPEKKKNKRKRKDEEDEDEHELSNPSDEEEKPPASRKRREEEKGLQEISNPPTRRSMRNRK</sequence>